<accession>A0A193GJ69</accession>
<evidence type="ECO:0000256" key="1">
    <source>
        <dbReference type="ARBA" id="ARBA00004192"/>
    </source>
</evidence>
<evidence type="ECO:0000256" key="10">
    <source>
        <dbReference type="ARBA" id="ARBA00023200"/>
    </source>
</evidence>
<dbReference type="InterPro" id="IPR051071">
    <property type="entry name" value="LRR-bact_E3_ubiq_ligases"/>
</dbReference>
<dbReference type="Proteomes" id="UP000091926">
    <property type="component" value="Chromosome"/>
</dbReference>
<evidence type="ECO:0000313" key="15">
    <source>
        <dbReference type="Proteomes" id="UP000091926"/>
    </source>
</evidence>
<comment type="similarity">
    <text evidence="3 11">Belongs to the LRR-containing bacterial E3 ligase family.</text>
</comment>
<evidence type="ECO:0000256" key="12">
    <source>
        <dbReference type="SAM" id="MobiDB-lite"/>
    </source>
</evidence>
<dbReference type="RefSeq" id="WP_066662151.1">
    <property type="nucleotide sequence ID" value="NZ_CBCSCL010000011.1"/>
</dbReference>
<keyword evidence="5" id="KW-0433">Leucine-rich repeat</keyword>
<dbReference type="Gene3D" id="1.20.58.360">
    <property type="entry name" value="Shigella T3SS effector IpaH defines"/>
    <property type="match status" value="1"/>
</dbReference>
<protein>
    <recommendedName>
        <fullName evidence="13">NEL domain-containing protein</fullName>
    </recommendedName>
</protein>
<dbReference type="InterPro" id="IPR032675">
    <property type="entry name" value="LRR_dom_sf"/>
</dbReference>
<reference evidence="14 15" key="1">
    <citation type="submission" date="2016-06" db="EMBL/GenBank/DDBJ databases">
        <title>Complete genome sequences of Bordetella bronchialis and Bordetella flabilis.</title>
        <authorList>
            <person name="LiPuma J.J."/>
            <person name="Spilker T."/>
        </authorList>
    </citation>
    <scope>NUCLEOTIDE SEQUENCE [LARGE SCALE GENOMIC DNA]</scope>
    <source>
        <strain evidence="14 15">AU10664</strain>
    </source>
</reference>
<feature type="compositionally biased region" description="Pro residues" evidence="12">
    <location>
        <begin position="741"/>
        <end position="753"/>
    </location>
</feature>
<dbReference type="SUPFAM" id="SSF52058">
    <property type="entry name" value="L domain-like"/>
    <property type="match status" value="1"/>
</dbReference>
<feature type="compositionally biased region" description="Low complexity" evidence="12">
    <location>
        <begin position="16"/>
        <end position="29"/>
    </location>
</feature>
<evidence type="ECO:0000259" key="13">
    <source>
        <dbReference type="PROSITE" id="PS52053"/>
    </source>
</evidence>
<gene>
    <name evidence="14" type="ORF">BAU07_21295</name>
</gene>
<feature type="domain" description="NEL" evidence="13">
    <location>
        <begin position="1257"/>
        <end position="1551"/>
    </location>
</feature>
<keyword evidence="4 11" id="KW-0964">Secreted</keyword>
<dbReference type="STRING" id="463014.BAU07_21295"/>
<evidence type="ECO:0000256" key="7">
    <source>
        <dbReference type="ARBA" id="ARBA00022737"/>
    </source>
</evidence>
<feature type="active site" description="Glycyl thioester intermediate" evidence="11">
    <location>
        <position position="1349"/>
    </location>
</feature>
<dbReference type="GO" id="GO:0030430">
    <property type="term" value="C:host cell cytoplasm"/>
    <property type="evidence" value="ECO:0007669"/>
    <property type="project" value="UniProtKB-SubCell"/>
</dbReference>
<evidence type="ECO:0000256" key="5">
    <source>
        <dbReference type="ARBA" id="ARBA00022614"/>
    </source>
</evidence>
<feature type="region of interest" description="Disordered" evidence="12">
    <location>
        <begin position="710"/>
        <end position="753"/>
    </location>
</feature>
<keyword evidence="10 11" id="KW-1035">Host cytoplasm</keyword>
<organism evidence="14 15">
    <name type="scientific">Bordetella flabilis</name>
    <dbReference type="NCBI Taxonomy" id="463014"/>
    <lineage>
        <taxon>Bacteria</taxon>
        <taxon>Pseudomonadati</taxon>
        <taxon>Pseudomonadota</taxon>
        <taxon>Betaproteobacteria</taxon>
        <taxon>Burkholderiales</taxon>
        <taxon>Alcaligenaceae</taxon>
        <taxon>Bordetella</taxon>
    </lineage>
</organism>
<sequence>MTRRFAQTHAASARTPADAGPAPAHPGSGCNARQRIASVLGARVAAQLGWNTNDYTAAELAALGEHLILDHAMHGDDAAGARILVALSQAAGALPDRPFDTHDHDKLADRIAAYLTTEFKAELAVADAATRLARLRMPRRHALARELLQAIGLDPDRRVDTPELVDPDNILATNAAKTAADHYFNRDALSAADIRNMSDRQLSEAAVAARLAALPASLDAEFARRYDDYTRTAARETAGLVDAWLGWIARKNGVNLDNARVELSVAHLQYYRREVLVLRGSAFPYDGPTLREVDSAGYIATIHADGREYRYFLSMADGGAFPIPTDAPVADWASRHAGTVFGVPSGSAAQRNPGQRRLRTRVKADVLGQGPRARLTGWLAPILRGGFEQARAAARGQTRGEQAVDALLDLIPFRRMIVSLRQGDLQGALIAGGIDVLTFAIPMLSSGLRLAAGASRGLVVLARQAGRALAAAAVEQPARTALAELPELRSSIKAALDAMNATGHAARDLRPLDSEAMASALRGRYPRLADALDRAGSRVRGSGLRDGWWRVPSQANAPTGNAGIAALRQVSARGADDRTLSLLPYGDESGRAYTQFDPLTQERRGAVLLADSKGWLYESLPADTLERYRVSMPDLLRQLGAGRPGADGTLQVGGKTYARIADDYVEIAREQASETTRTTWRVVAPSTARRDIVTHRLVYDRDKGFWRRADVPGLKGGGITQKRPASDDGAGEASAPRRPAGEPPFPAPVAAPPLPSIGPSSIQLDAFRQELQSRIAGTPSAAQLDGVRDLLARLQAHPRGKAILSAMRAYHELQGEAPRIVLLDNQGAAGLRPTLRRPMRGTTWHLNLNAVKATSTEAAVRELAAVYNNMTGILQRADPLREVLNGGGPPLHAELETAWTKWTAVEDMPHAAPDVREAIASKRQAVIEQLRVQLREARLYGGVRRATLEAVLQGKAKLEQIGLGVDLPHASLTQIPPLPADVHALDISGNAITDWSGLPRGLKMLKATETGGEAVLNHLPEGLTELDVSQNGLRSVPAHRVPRGLKRLVANNNELQEVPVLPDSVQYLHLGTNNISVAPDRWPADLRMLDLSSNMLTTFPAQLPAGMIEIDLSDNCLTHIAPDRIPSQVTTLDLSDNPDLTALPPLPATLEKLWIETTGLRELPADLPRGLRELYAGDLGLTRLPDTLPPGLRVLGLSDNELMQLPPNIVDLTSCEIFLEGNPIPWQNVPVPRPGEAGPVFLLSISGGQKNIDYSISVAQAVRRWLDAPQEEAALRWDAIGHTLEAGSSDAAATAQFRRFVDELRATASYKNADFRASVQEWLVELSKPESKPLLDRTLQACATATERCDDRVALTFNELKKMWMHDNIRIGRYDGRAADAVQVIRQTFRLDKLQEIAYRKIKSLDRVDDVEVYLAYVVKLREPLELSTVVPEMRFFRESGLTQADLDAALKEVREAEGTGFYRELVLDDTWNAYIKPKLAERYEQAEGKLLELADAPLQERIRAELQQRGLDPDDVDAHRGISKGVWNDMRYEVLEPLTRDFLTSQGVPVPGGAPG</sequence>
<dbReference type="SMART" id="SM00364">
    <property type="entry name" value="LRR_BAC"/>
    <property type="match status" value="6"/>
</dbReference>
<evidence type="ECO:0000256" key="8">
    <source>
        <dbReference type="ARBA" id="ARBA00022786"/>
    </source>
</evidence>
<dbReference type="Gene3D" id="3.80.10.10">
    <property type="entry name" value="Ribonuclease Inhibitor"/>
    <property type="match status" value="1"/>
</dbReference>
<dbReference type="PANTHER" id="PTHR47114:SF2">
    <property type="entry name" value="OLIGODENDROCYTE-MYELIN GLYCOPROTEIN"/>
    <property type="match status" value="1"/>
</dbReference>
<keyword evidence="8 11" id="KW-0833">Ubl conjugation pathway</keyword>
<evidence type="ECO:0000313" key="14">
    <source>
        <dbReference type="EMBL" id="ANN79319.1"/>
    </source>
</evidence>
<keyword evidence="9 11" id="KW-0832">Ubl conjugation</keyword>
<dbReference type="GO" id="GO:0016567">
    <property type="term" value="P:protein ubiquitination"/>
    <property type="evidence" value="ECO:0007669"/>
    <property type="project" value="InterPro"/>
</dbReference>
<evidence type="ECO:0000256" key="2">
    <source>
        <dbReference type="ARBA" id="ARBA00004613"/>
    </source>
</evidence>
<dbReference type="InterPro" id="IPR029487">
    <property type="entry name" value="NEL_dom"/>
</dbReference>
<keyword evidence="6 11" id="KW-0808">Transferase</keyword>
<dbReference type="PROSITE" id="PS52053">
    <property type="entry name" value="NEL"/>
    <property type="match status" value="1"/>
</dbReference>
<evidence type="ECO:0000256" key="11">
    <source>
        <dbReference type="PROSITE-ProRule" id="PRU01398"/>
    </source>
</evidence>
<dbReference type="Gene3D" id="1.20.58.90">
    <property type="match status" value="1"/>
</dbReference>
<dbReference type="PANTHER" id="PTHR47114">
    <property type="match status" value="1"/>
</dbReference>
<dbReference type="KEGG" id="bfz:BAU07_21295"/>
<dbReference type="GO" id="GO:0004842">
    <property type="term" value="F:ubiquitin-protein transferase activity"/>
    <property type="evidence" value="ECO:0007669"/>
    <property type="project" value="UniProtKB-UniRule"/>
</dbReference>
<keyword evidence="7" id="KW-0677">Repeat</keyword>
<evidence type="ECO:0000256" key="4">
    <source>
        <dbReference type="ARBA" id="ARBA00022525"/>
    </source>
</evidence>
<keyword evidence="15" id="KW-1185">Reference proteome</keyword>
<proteinExistence type="inferred from homology"/>
<evidence type="ECO:0000256" key="6">
    <source>
        <dbReference type="ARBA" id="ARBA00022679"/>
    </source>
</evidence>
<dbReference type="EMBL" id="CP016172">
    <property type="protein sequence ID" value="ANN79319.1"/>
    <property type="molecule type" value="Genomic_DNA"/>
</dbReference>
<dbReference type="Gene3D" id="1.20.1270.130">
    <property type="entry name" value="Shigella T3SS effector IpaH domain"/>
    <property type="match status" value="1"/>
</dbReference>
<dbReference type="GO" id="GO:0005576">
    <property type="term" value="C:extracellular region"/>
    <property type="evidence" value="ECO:0007669"/>
    <property type="project" value="UniProtKB-SubCell"/>
</dbReference>
<comment type="PTM">
    <text evidence="11">Ubiquitinated in the presence of host E1 ubiquitin-activating enzyme, E2 ubiquitin-conjugating enzyme and ubiquitin.</text>
</comment>
<evidence type="ECO:0000256" key="3">
    <source>
        <dbReference type="ARBA" id="ARBA00009868"/>
    </source>
</evidence>
<comment type="subcellular location">
    <subcellularLocation>
        <location evidence="1">Host cytoplasm</location>
    </subcellularLocation>
    <subcellularLocation>
        <location evidence="2">Secreted</location>
    </subcellularLocation>
</comment>
<dbReference type="Pfam" id="PF14496">
    <property type="entry name" value="NEL"/>
    <property type="match status" value="1"/>
</dbReference>
<name>A0A193GJ69_9BORD</name>
<evidence type="ECO:0000256" key="9">
    <source>
        <dbReference type="ARBA" id="ARBA00022843"/>
    </source>
</evidence>
<feature type="region of interest" description="Disordered" evidence="12">
    <location>
        <begin position="1"/>
        <end position="30"/>
    </location>
</feature>